<gene>
    <name evidence="1" type="ORF">DI533_12445</name>
</gene>
<dbReference type="EMBL" id="QFQS01000002">
    <property type="protein sequence ID" value="PZQ97941.1"/>
    <property type="molecule type" value="Genomic_DNA"/>
</dbReference>
<sequence length="154" mass="17736">MYRPKPGIKKHPERRWNRPDRIFFGFGACHILAGVWLENPPLPDFHAEWIVPDDGFSGTHFFVTDDTVAFDFHGYSLRQNLLDHIRKGWSARYPGWNATIQPVDFPLLDTATMNARKHLGPDQYFGDPLPCARRFIDRFDHPAAARHARSGSLP</sequence>
<evidence type="ECO:0000313" key="2">
    <source>
        <dbReference type="Proteomes" id="UP000248975"/>
    </source>
</evidence>
<proteinExistence type="predicted"/>
<evidence type="ECO:0000313" key="1">
    <source>
        <dbReference type="EMBL" id="PZQ97941.1"/>
    </source>
</evidence>
<dbReference type="AlphaFoldDB" id="A0A2W5S4I4"/>
<organism evidence="1 2">
    <name type="scientific">Cereibacter sphaeroides</name>
    <name type="common">Rhodobacter sphaeroides</name>
    <dbReference type="NCBI Taxonomy" id="1063"/>
    <lineage>
        <taxon>Bacteria</taxon>
        <taxon>Pseudomonadati</taxon>
        <taxon>Pseudomonadota</taxon>
        <taxon>Alphaproteobacteria</taxon>
        <taxon>Rhodobacterales</taxon>
        <taxon>Paracoccaceae</taxon>
        <taxon>Cereibacter</taxon>
    </lineage>
</organism>
<name>A0A2W5S4I4_CERSP</name>
<protein>
    <submittedName>
        <fullName evidence="1">Uncharacterized protein</fullName>
    </submittedName>
</protein>
<dbReference type="Proteomes" id="UP000248975">
    <property type="component" value="Unassembled WGS sequence"/>
</dbReference>
<reference evidence="1 2" key="1">
    <citation type="submission" date="2017-08" db="EMBL/GenBank/DDBJ databases">
        <title>Infants hospitalized years apart are colonized by the same room-sourced microbial strains.</title>
        <authorList>
            <person name="Brooks B."/>
            <person name="Olm M.R."/>
            <person name="Firek B.A."/>
            <person name="Baker R."/>
            <person name="Thomas B.C."/>
            <person name="Morowitz M.J."/>
            <person name="Banfield J.F."/>
        </authorList>
    </citation>
    <scope>NUCLEOTIDE SEQUENCE [LARGE SCALE GENOMIC DNA]</scope>
    <source>
        <strain evidence="1">S2_003_000_R2_11</strain>
    </source>
</reference>
<accession>A0A2W5S4I4</accession>
<comment type="caution">
    <text evidence="1">The sequence shown here is derived from an EMBL/GenBank/DDBJ whole genome shotgun (WGS) entry which is preliminary data.</text>
</comment>